<dbReference type="SMART" id="SM00700">
    <property type="entry name" value="JHBP"/>
    <property type="match status" value="1"/>
</dbReference>
<dbReference type="EMBL" id="JABFTP020000124">
    <property type="protein sequence ID" value="KAL3278928.1"/>
    <property type="molecule type" value="Genomic_DNA"/>
</dbReference>
<comment type="caution">
    <text evidence="1">The sequence shown here is derived from an EMBL/GenBank/DDBJ whole genome shotgun (WGS) entry which is preliminary data.</text>
</comment>
<name>A0ABD2NJG9_9CUCU</name>
<evidence type="ECO:0000313" key="2">
    <source>
        <dbReference type="Proteomes" id="UP001516400"/>
    </source>
</evidence>
<accession>A0ABD2NJG9</accession>
<dbReference type="Proteomes" id="UP001516400">
    <property type="component" value="Unassembled WGS sequence"/>
</dbReference>
<dbReference type="PANTHER" id="PTHR11008:SF32">
    <property type="entry name" value="CIRCADIAN CLOCK-CONTROLLED PROTEIN DAYWAKE-RELATED"/>
    <property type="match status" value="1"/>
</dbReference>
<organism evidence="1 2">
    <name type="scientific">Cryptolaemus montrouzieri</name>
    <dbReference type="NCBI Taxonomy" id="559131"/>
    <lineage>
        <taxon>Eukaryota</taxon>
        <taxon>Metazoa</taxon>
        <taxon>Ecdysozoa</taxon>
        <taxon>Arthropoda</taxon>
        <taxon>Hexapoda</taxon>
        <taxon>Insecta</taxon>
        <taxon>Pterygota</taxon>
        <taxon>Neoptera</taxon>
        <taxon>Endopterygota</taxon>
        <taxon>Coleoptera</taxon>
        <taxon>Polyphaga</taxon>
        <taxon>Cucujiformia</taxon>
        <taxon>Coccinelloidea</taxon>
        <taxon>Coccinellidae</taxon>
        <taxon>Scymninae</taxon>
        <taxon>Scymnini</taxon>
        <taxon>Cryptolaemus</taxon>
    </lineage>
</organism>
<dbReference type="InterPro" id="IPR010562">
    <property type="entry name" value="Haemolymph_juvenile_hormone-bd"/>
</dbReference>
<evidence type="ECO:0000313" key="1">
    <source>
        <dbReference type="EMBL" id="KAL3278928.1"/>
    </source>
</evidence>
<protein>
    <submittedName>
        <fullName evidence="1">Uncharacterized protein</fullName>
    </submittedName>
</protein>
<dbReference type="Pfam" id="PF06585">
    <property type="entry name" value="JHBP"/>
    <property type="match status" value="1"/>
</dbReference>
<reference evidence="1 2" key="1">
    <citation type="journal article" date="2021" name="BMC Biol.">
        <title>Horizontally acquired antibacterial genes associated with adaptive radiation of ladybird beetles.</title>
        <authorList>
            <person name="Li H.S."/>
            <person name="Tang X.F."/>
            <person name="Huang Y.H."/>
            <person name="Xu Z.Y."/>
            <person name="Chen M.L."/>
            <person name="Du X.Y."/>
            <person name="Qiu B.Y."/>
            <person name="Chen P.T."/>
            <person name="Zhang W."/>
            <person name="Slipinski A."/>
            <person name="Escalona H.E."/>
            <person name="Waterhouse R.M."/>
            <person name="Zwick A."/>
            <person name="Pang H."/>
        </authorList>
    </citation>
    <scope>NUCLEOTIDE SEQUENCE [LARGE SCALE GENOMIC DNA]</scope>
    <source>
        <strain evidence="1">SYSU2018</strain>
    </source>
</reference>
<dbReference type="InterPro" id="IPR038606">
    <property type="entry name" value="To_sf"/>
</dbReference>
<sequence length="183" mass="20818">MMPFKISSVNVHGGENFKIKMDDIEVWGIDKTKLVDIDINTFRRTIKIVLTVDILNIGGTYDIDARILVLPIRGKGPANITLHKPVMTYVQEWGLKELNGEIYGYTKNSKLAYDIERAEYNFQNLFNGNERLGIETNRLLNENWGVVHSDVSSPVGQAIVSVVDSIIDAIYEVIPYKYLFIHD</sequence>
<keyword evidence="2" id="KW-1185">Reference proteome</keyword>
<dbReference type="Gene3D" id="3.15.10.30">
    <property type="entry name" value="Haemolymph juvenile hormone binding protein"/>
    <property type="match status" value="1"/>
</dbReference>
<dbReference type="PANTHER" id="PTHR11008">
    <property type="entry name" value="PROTEIN TAKEOUT-LIKE PROTEIN"/>
    <property type="match status" value="1"/>
</dbReference>
<gene>
    <name evidence="1" type="ORF">HHI36_016446</name>
</gene>
<proteinExistence type="predicted"/>
<dbReference type="AlphaFoldDB" id="A0ABD2NJG9"/>